<protein>
    <submittedName>
        <fullName evidence="1">Uncharacterized protein</fullName>
    </submittedName>
</protein>
<reference evidence="1 2" key="1">
    <citation type="journal article" date="2014" name="Genome Biol. Evol.">
        <title>The genome of the myxosporean Thelohanellus kitauei shows adaptations to nutrient acquisition within its fish host.</title>
        <authorList>
            <person name="Yang Y."/>
            <person name="Xiong J."/>
            <person name="Zhou Z."/>
            <person name="Huo F."/>
            <person name="Miao W."/>
            <person name="Ran C."/>
            <person name="Liu Y."/>
            <person name="Zhang J."/>
            <person name="Feng J."/>
            <person name="Wang M."/>
            <person name="Wang M."/>
            <person name="Wang L."/>
            <person name="Yao B."/>
        </authorList>
    </citation>
    <scope>NUCLEOTIDE SEQUENCE [LARGE SCALE GENOMIC DNA]</scope>
    <source>
        <strain evidence="1">Wuqing</strain>
    </source>
</reference>
<dbReference type="Proteomes" id="UP000031668">
    <property type="component" value="Unassembled WGS sequence"/>
</dbReference>
<accession>A0A0C2IUY0</accession>
<proteinExistence type="predicted"/>
<comment type="caution">
    <text evidence="1">The sequence shown here is derived from an EMBL/GenBank/DDBJ whole genome shotgun (WGS) entry which is preliminary data.</text>
</comment>
<name>A0A0C2IUY0_THEKT</name>
<dbReference type="AlphaFoldDB" id="A0A0C2IUY0"/>
<evidence type="ECO:0000313" key="1">
    <source>
        <dbReference type="EMBL" id="KII69174.1"/>
    </source>
</evidence>
<dbReference type="EMBL" id="JWZT01002536">
    <property type="protein sequence ID" value="KII69174.1"/>
    <property type="molecule type" value="Genomic_DNA"/>
</dbReference>
<evidence type="ECO:0000313" key="2">
    <source>
        <dbReference type="Proteomes" id="UP000031668"/>
    </source>
</evidence>
<sequence>MRRNGRKQRTEQSVVLSKTVFPYSKIKINIYIKKVNNITGLVMEFEDNYPVRNFVTYSISHLNKLIHAISNIQIFWCNYSFPEKRYFQLRSGYIPYLHEMATPGFGTYRYEVIMLDMVTFLRITETYLYYSREIIVPFSLLDPMVDTLTNIAKQHNSPLQNDDFAIRITKMQKPGHLCNNYPSRFSLAYWLTRETSRMLKHLAKFEMQVLSDPKPMNISVDKKVFLFQLVMGNRPIIRITEIDSGIIKSNVMIPMESINKFLADMNSKVQDLYKKQNLL</sequence>
<organism evidence="1 2">
    <name type="scientific">Thelohanellus kitauei</name>
    <name type="common">Myxosporean</name>
    <dbReference type="NCBI Taxonomy" id="669202"/>
    <lineage>
        <taxon>Eukaryota</taxon>
        <taxon>Metazoa</taxon>
        <taxon>Cnidaria</taxon>
        <taxon>Myxozoa</taxon>
        <taxon>Myxosporea</taxon>
        <taxon>Bivalvulida</taxon>
        <taxon>Platysporina</taxon>
        <taxon>Myxobolidae</taxon>
        <taxon>Thelohanellus</taxon>
    </lineage>
</organism>
<gene>
    <name evidence="1" type="ORF">RF11_09411</name>
</gene>
<keyword evidence="2" id="KW-1185">Reference proteome</keyword>